<name>A0A2P2QI99_RHIMU</name>
<protein>
    <submittedName>
        <fullName evidence="1">Uncharacterized protein</fullName>
    </submittedName>
</protein>
<sequence>MPMEASHSKNKKTLLYFIVRPDLVFHKMKVI</sequence>
<dbReference type="EMBL" id="GGEC01086236">
    <property type="protein sequence ID" value="MBX66720.1"/>
    <property type="molecule type" value="Transcribed_RNA"/>
</dbReference>
<proteinExistence type="predicted"/>
<evidence type="ECO:0000313" key="1">
    <source>
        <dbReference type="EMBL" id="MBX66720.1"/>
    </source>
</evidence>
<organism evidence="1">
    <name type="scientific">Rhizophora mucronata</name>
    <name type="common">Asiatic mangrove</name>
    <dbReference type="NCBI Taxonomy" id="61149"/>
    <lineage>
        <taxon>Eukaryota</taxon>
        <taxon>Viridiplantae</taxon>
        <taxon>Streptophyta</taxon>
        <taxon>Embryophyta</taxon>
        <taxon>Tracheophyta</taxon>
        <taxon>Spermatophyta</taxon>
        <taxon>Magnoliopsida</taxon>
        <taxon>eudicotyledons</taxon>
        <taxon>Gunneridae</taxon>
        <taxon>Pentapetalae</taxon>
        <taxon>rosids</taxon>
        <taxon>fabids</taxon>
        <taxon>Malpighiales</taxon>
        <taxon>Rhizophoraceae</taxon>
        <taxon>Rhizophora</taxon>
    </lineage>
</organism>
<dbReference type="AlphaFoldDB" id="A0A2P2QI99"/>
<accession>A0A2P2QI99</accession>
<reference evidence="1" key="1">
    <citation type="submission" date="2018-02" db="EMBL/GenBank/DDBJ databases">
        <title>Rhizophora mucronata_Transcriptome.</title>
        <authorList>
            <person name="Meera S.P."/>
            <person name="Sreeshan A."/>
            <person name="Augustine A."/>
        </authorList>
    </citation>
    <scope>NUCLEOTIDE SEQUENCE</scope>
    <source>
        <tissue evidence="1">Leaf</tissue>
    </source>
</reference>